<dbReference type="Proteomes" id="UP000287166">
    <property type="component" value="Unassembled WGS sequence"/>
</dbReference>
<dbReference type="RefSeq" id="XP_027617224.1">
    <property type="nucleotide sequence ID" value="XM_027761423.1"/>
</dbReference>
<name>A0A401GVR1_9APHY</name>
<dbReference type="GeneID" id="38783228"/>
<gene>
    <name evidence="1" type="ORF">SCP_0901900</name>
</gene>
<dbReference type="InParanoid" id="A0A401GVR1"/>
<accession>A0A401GVR1</accession>
<dbReference type="AlphaFoldDB" id="A0A401GVR1"/>
<protein>
    <submittedName>
        <fullName evidence="1">Uncharacterized protein</fullName>
    </submittedName>
</protein>
<reference evidence="1 2" key="1">
    <citation type="journal article" date="2018" name="Sci. Rep.">
        <title>Genome sequence of the cauliflower mushroom Sparassis crispa (Hanabiratake) and its association with beneficial usage.</title>
        <authorList>
            <person name="Kiyama R."/>
            <person name="Furutani Y."/>
            <person name="Kawaguchi K."/>
            <person name="Nakanishi T."/>
        </authorList>
    </citation>
    <scope>NUCLEOTIDE SEQUENCE [LARGE SCALE GENOMIC DNA]</scope>
</reference>
<evidence type="ECO:0000313" key="2">
    <source>
        <dbReference type="Proteomes" id="UP000287166"/>
    </source>
</evidence>
<organism evidence="1 2">
    <name type="scientific">Sparassis crispa</name>
    <dbReference type="NCBI Taxonomy" id="139825"/>
    <lineage>
        <taxon>Eukaryota</taxon>
        <taxon>Fungi</taxon>
        <taxon>Dikarya</taxon>
        <taxon>Basidiomycota</taxon>
        <taxon>Agaricomycotina</taxon>
        <taxon>Agaricomycetes</taxon>
        <taxon>Polyporales</taxon>
        <taxon>Sparassidaceae</taxon>
        <taxon>Sparassis</taxon>
    </lineage>
</organism>
<keyword evidence="2" id="KW-1185">Reference proteome</keyword>
<dbReference type="EMBL" id="BFAD01000009">
    <property type="protein sequence ID" value="GBE86311.1"/>
    <property type="molecule type" value="Genomic_DNA"/>
</dbReference>
<proteinExistence type="predicted"/>
<sequence>MSSWGDTAFGTYTRPVSLLFGMEVSPLVSRLTLSMEALVVDDEVVAAVEAPSIPVFAGVGDGSTSGDLHDRDLTPIDAGGETALTALDVDDDFVWPTSPRPELVSLPDVSSDVQQGDDLSPIDICLVGFNEPINDVSTVKEASGSFLSVYIPIVESNSIL</sequence>
<evidence type="ECO:0000313" key="1">
    <source>
        <dbReference type="EMBL" id="GBE86311.1"/>
    </source>
</evidence>
<comment type="caution">
    <text evidence="1">The sequence shown here is derived from an EMBL/GenBank/DDBJ whole genome shotgun (WGS) entry which is preliminary data.</text>
</comment>